<reference evidence="2 3" key="1">
    <citation type="submission" date="2018-06" db="EMBL/GenBank/DDBJ databases">
        <authorList>
            <consortium name="Pathogen Informatics"/>
            <person name="Doyle S."/>
        </authorList>
    </citation>
    <scope>NUCLEOTIDE SEQUENCE [LARGE SCALE GENOMIC DNA]</scope>
    <source>
        <strain evidence="2 3">NCTC10638</strain>
    </source>
</reference>
<feature type="transmembrane region" description="Helical" evidence="1">
    <location>
        <begin position="323"/>
        <end position="341"/>
    </location>
</feature>
<feature type="transmembrane region" description="Helical" evidence="1">
    <location>
        <begin position="133"/>
        <end position="157"/>
    </location>
</feature>
<feature type="transmembrane region" description="Helical" evidence="1">
    <location>
        <begin position="69"/>
        <end position="89"/>
    </location>
</feature>
<keyword evidence="1" id="KW-0812">Transmembrane</keyword>
<evidence type="ECO:0008006" key="4">
    <source>
        <dbReference type="Google" id="ProtNLM"/>
    </source>
</evidence>
<feature type="transmembrane region" description="Helical" evidence="1">
    <location>
        <begin position="240"/>
        <end position="258"/>
    </location>
</feature>
<feature type="transmembrane region" description="Helical" evidence="1">
    <location>
        <begin position="205"/>
        <end position="228"/>
    </location>
</feature>
<evidence type="ECO:0000313" key="2">
    <source>
        <dbReference type="EMBL" id="STY59166.1"/>
    </source>
</evidence>
<evidence type="ECO:0000313" key="3">
    <source>
        <dbReference type="Proteomes" id="UP000254802"/>
    </source>
</evidence>
<protein>
    <recommendedName>
        <fullName evidence="4">DUF4153 domain-containing protein</fullName>
    </recommendedName>
</protein>
<organism evidence="2 3">
    <name type="scientific">Mannheimia haemolytica</name>
    <name type="common">Pasteurella haemolytica</name>
    <dbReference type="NCBI Taxonomy" id="75985"/>
    <lineage>
        <taxon>Bacteria</taxon>
        <taxon>Pseudomonadati</taxon>
        <taxon>Pseudomonadota</taxon>
        <taxon>Gammaproteobacteria</taxon>
        <taxon>Pasteurellales</taxon>
        <taxon>Pasteurellaceae</taxon>
        <taxon>Mannheimia</taxon>
    </lineage>
</organism>
<feature type="transmembrane region" description="Helical" evidence="1">
    <location>
        <begin position="96"/>
        <end position="113"/>
    </location>
</feature>
<dbReference type="STRING" id="75985.WC39_01930"/>
<feature type="transmembrane region" description="Helical" evidence="1">
    <location>
        <begin position="46"/>
        <end position="63"/>
    </location>
</feature>
<sequence>MLSKLQRFTLMIKSTIIKHPLEILFVTYVTILLINNVSDYELIKRFQNLIALFPICFILLYLIRDTKAYWLFAPIPIAIVFFFGQINLTLLEDSRYWATIFCVFLCLISQYWYKNNHYFVAGTTNKLVNIVFATVLSGIIFATLSAITIAIIALFDLNKQNNFHIFEKFGIFSSFWAFPVLFLTLEQQTTNDSRYLNRISEMLLNWILSPALIIYTAIIYAYVIFIAAKGQMPDGVVANVALPYLAFGLAIQAVQLLLKNAKWQWFYSHFTYLALLPLTLIWYAIYIRFSHYGLTEARIYLVIGTITLSICYTLLLFKQLAQYRLFSAVSIAIILISVFILDPKTVALKDQTKRLDNYLLKHKLLDVNNKISTKAVLKYQESLNENRDEAEYFYSMLHYVARGMPAAQFKEKYGVNSSYDLMSEIRERNTDPRYFEATNSELVRLTKADMANAREYITFSSQLYRPNSFSHQKIENKLCQKLLSQGYYFEGNILNIEYQYSETAQDCSSITQDPTEFVIYFKGLGTTIEFNINDILKKIFAKHHLSITQQHKNEVLEKIKGDLLKMDLGNSVLGLKHIELRFEDNIGYIVESISTQYIMLK</sequence>
<accession>A0A378MUN4</accession>
<proteinExistence type="predicted"/>
<dbReference type="Proteomes" id="UP000254802">
    <property type="component" value="Unassembled WGS sequence"/>
</dbReference>
<name>A0A378MUN4_MANHA</name>
<keyword evidence="1" id="KW-1133">Transmembrane helix</keyword>
<dbReference type="RefSeq" id="WP_226318128.1">
    <property type="nucleotide sequence ID" value="NZ_CP097336.1"/>
</dbReference>
<dbReference type="EMBL" id="UGPN01000002">
    <property type="protein sequence ID" value="STY59166.1"/>
    <property type="molecule type" value="Genomic_DNA"/>
</dbReference>
<gene>
    <name evidence="2" type="ORF">NCTC10638_00314</name>
</gene>
<keyword evidence="1" id="KW-0472">Membrane</keyword>
<dbReference type="Pfam" id="PF13687">
    <property type="entry name" value="DUF4153"/>
    <property type="match status" value="1"/>
</dbReference>
<feature type="transmembrane region" description="Helical" evidence="1">
    <location>
        <begin position="169"/>
        <end position="185"/>
    </location>
</feature>
<evidence type="ECO:0000256" key="1">
    <source>
        <dbReference type="SAM" id="Phobius"/>
    </source>
</evidence>
<feature type="transmembrane region" description="Helical" evidence="1">
    <location>
        <begin position="270"/>
        <end position="287"/>
    </location>
</feature>
<feature type="transmembrane region" description="Helical" evidence="1">
    <location>
        <begin position="16"/>
        <end position="34"/>
    </location>
</feature>
<dbReference type="InterPro" id="IPR025291">
    <property type="entry name" value="DUF4153"/>
</dbReference>
<feature type="transmembrane region" description="Helical" evidence="1">
    <location>
        <begin position="299"/>
        <end position="317"/>
    </location>
</feature>
<dbReference type="AlphaFoldDB" id="A0A378MUN4"/>